<dbReference type="Pfam" id="PF19843">
    <property type="entry name" value="DUF6318"/>
    <property type="match status" value="1"/>
</dbReference>
<reference evidence="4 5" key="1">
    <citation type="submission" date="2011-10" db="EMBL/GenBank/DDBJ databases">
        <title>The Genome Sequence of Actinomyces graevenitzii C83.</title>
        <authorList>
            <consortium name="The Broad Institute Genome Sequencing Platform"/>
            <consortium name="The Broad Institute Genome Sequencing Center for Infectious Disease"/>
            <person name="Earl A."/>
            <person name="Ward D."/>
            <person name="Feldgarden M."/>
            <person name="Gevers D."/>
            <person name="Sibley C.D."/>
            <person name="Field T.R."/>
            <person name="Grinwis M."/>
            <person name="Eshaghurshan C.S."/>
            <person name="Surette M.G."/>
            <person name="Young S.K."/>
            <person name="Zeng Q."/>
            <person name="Gargeya S."/>
            <person name="Fitzgerald M."/>
            <person name="Haas B."/>
            <person name="Abouelleil A."/>
            <person name="Alvarado L."/>
            <person name="Arachchi H.M."/>
            <person name="Berlin A."/>
            <person name="Brown A."/>
            <person name="Chapman S.B."/>
            <person name="Chen Z."/>
            <person name="Dunbar C."/>
            <person name="Freedman E."/>
            <person name="Gearin G."/>
            <person name="Goldberg J."/>
            <person name="Griggs A."/>
            <person name="Gujja S."/>
            <person name="Heiman D."/>
            <person name="Howarth C."/>
            <person name="Larson L."/>
            <person name="Lui A."/>
            <person name="MacDonald P.J.P."/>
            <person name="Montmayeur A."/>
            <person name="Murphy C."/>
            <person name="Neiman D."/>
            <person name="Pearson M."/>
            <person name="Priest M."/>
            <person name="Roberts A."/>
            <person name="Saif S."/>
            <person name="Shea T."/>
            <person name="Shenoy N."/>
            <person name="Sisk P."/>
            <person name="Stolte C."/>
            <person name="Sykes S."/>
            <person name="Wortman J."/>
            <person name="Nusbaum C."/>
            <person name="Birren B."/>
        </authorList>
    </citation>
    <scope>NUCLEOTIDE SEQUENCE [LARGE SCALE GENOMIC DNA]</scope>
    <source>
        <strain evidence="4 5">C83</strain>
    </source>
</reference>
<evidence type="ECO:0000313" key="5">
    <source>
        <dbReference type="Proteomes" id="UP000003822"/>
    </source>
</evidence>
<feature type="signal peptide" evidence="2">
    <location>
        <begin position="1"/>
        <end position="27"/>
    </location>
</feature>
<evidence type="ECO:0000259" key="3">
    <source>
        <dbReference type="Pfam" id="PF19843"/>
    </source>
</evidence>
<evidence type="ECO:0000256" key="2">
    <source>
        <dbReference type="SAM" id="SignalP"/>
    </source>
</evidence>
<dbReference type="EMBL" id="ACRN01000014">
    <property type="protein sequence ID" value="EHM87540.1"/>
    <property type="molecule type" value="Genomic_DNA"/>
</dbReference>
<dbReference type="HOGENOM" id="CLU_1163907_0_0_11"/>
<dbReference type="OrthoDB" id="3261133at2"/>
<feature type="chain" id="PRO_5039315288" description="DUF6318 domain-containing protein" evidence="2">
    <location>
        <begin position="28"/>
        <end position="244"/>
    </location>
</feature>
<evidence type="ECO:0000256" key="1">
    <source>
        <dbReference type="SAM" id="MobiDB-lite"/>
    </source>
</evidence>
<dbReference type="eggNOG" id="ENOG5033M65">
    <property type="taxonomic scope" value="Bacteria"/>
</dbReference>
<feature type="compositionally biased region" description="Low complexity" evidence="1">
    <location>
        <begin position="67"/>
        <end position="88"/>
    </location>
</feature>
<accession>G9PH75</accession>
<dbReference type="PROSITE" id="PS51257">
    <property type="entry name" value="PROKAR_LIPOPROTEIN"/>
    <property type="match status" value="1"/>
</dbReference>
<dbReference type="InterPro" id="IPR046281">
    <property type="entry name" value="DUF6318"/>
</dbReference>
<dbReference type="AlphaFoldDB" id="G9PH75"/>
<feature type="domain" description="DUF6318" evidence="3">
    <location>
        <begin position="99"/>
        <end position="238"/>
    </location>
</feature>
<organism evidence="4 5">
    <name type="scientific">Actinomyces graevenitzii C83</name>
    <dbReference type="NCBI Taxonomy" id="435830"/>
    <lineage>
        <taxon>Bacteria</taxon>
        <taxon>Bacillati</taxon>
        <taxon>Actinomycetota</taxon>
        <taxon>Actinomycetes</taxon>
        <taxon>Actinomycetales</taxon>
        <taxon>Actinomycetaceae</taxon>
        <taxon>Actinomyces</taxon>
    </lineage>
</organism>
<dbReference type="STRING" id="435830.HMPREF0045_01599"/>
<feature type="region of interest" description="Disordered" evidence="1">
    <location>
        <begin position="48"/>
        <end position="88"/>
    </location>
</feature>
<comment type="caution">
    <text evidence="4">The sequence shown here is derived from an EMBL/GenBank/DDBJ whole genome shotgun (WGS) entry which is preliminary data.</text>
</comment>
<name>G9PH75_9ACTO</name>
<keyword evidence="2" id="KW-0732">Signal</keyword>
<protein>
    <recommendedName>
        <fullName evidence="3">DUF6318 domain-containing protein</fullName>
    </recommendedName>
</protein>
<dbReference type="Proteomes" id="UP000003822">
    <property type="component" value="Unassembled WGS sequence"/>
</dbReference>
<proteinExistence type="predicted"/>
<sequence length="244" mass="26214">MGVVVTKRSFQAALALTLLACSGLAGCSGGQEQNASNTASSKAAVANAHTKAGTATPKASSKTRASGVPTATGAPTVAATPGATASPTLIMTPELEASKKRALATPPPPKPELITVNSDDGAIATAKYWVQLYYYIYTTGKTSEYKELCPGNGFMATKPVEHAKENHTLGGWTDPVTVKFTDAFRRNDFKQEVMIQVDFERNAFTQYYSDGTTRYFQNQSRWAAVKLEYNGTQWVVVEAVNREI</sequence>
<evidence type="ECO:0000313" key="4">
    <source>
        <dbReference type="EMBL" id="EHM87540.1"/>
    </source>
</evidence>
<dbReference type="RefSeq" id="WP_005987343.1">
    <property type="nucleotide sequence ID" value="NZ_JH470339.1"/>
</dbReference>
<keyword evidence="5" id="KW-1185">Reference proteome</keyword>
<gene>
    <name evidence="4" type="ORF">HMPREF0045_01599</name>
</gene>